<feature type="domain" description="NACHT" evidence="2">
    <location>
        <begin position="56"/>
        <end position="175"/>
    </location>
</feature>
<dbReference type="Proteomes" id="UP000053558">
    <property type="component" value="Unassembled WGS sequence"/>
</dbReference>
<dbReference type="Pfam" id="PF24883">
    <property type="entry name" value="NPHP3_N"/>
    <property type="match status" value="1"/>
</dbReference>
<dbReference type="OMA" id="CIEFIAN"/>
<dbReference type="InterPro" id="IPR007111">
    <property type="entry name" value="NACHT_NTPase"/>
</dbReference>
<comment type="caution">
    <text evidence="3">The sequence shown here is derived from an EMBL/GenBank/DDBJ whole genome shotgun (WGS) entry which is preliminary data.</text>
</comment>
<dbReference type="EMBL" id="JH711581">
    <property type="protein sequence ID" value="EIW78886.1"/>
    <property type="molecule type" value="Genomic_DNA"/>
</dbReference>
<dbReference type="RefSeq" id="XP_007770648.1">
    <property type="nucleotide sequence ID" value="XM_007772458.1"/>
</dbReference>
<accession>A0A5M3MIP0</accession>
<dbReference type="SUPFAM" id="SSF52540">
    <property type="entry name" value="P-loop containing nucleoside triphosphate hydrolases"/>
    <property type="match status" value="1"/>
</dbReference>
<keyword evidence="4" id="KW-1185">Reference proteome</keyword>
<name>A0A5M3MIP0_CONPW</name>
<dbReference type="SUPFAM" id="SSF82171">
    <property type="entry name" value="DPP6 N-terminal domain-like"/>
    <property type="match status" value="1"/>
</dbReference>
<organism evidence="3 4">
    <name type="scientific">Coniophora puteana (strain RWD-64-598)</name>
    <name type="common">Brown rot fungus</name>
    <dbReference type="NCBI Taxonomy" id="741705"/>
    <lineage>
        <taxon>Eukaryota</taxon>
        <taxon>Fungi</taxon>
        <taxon>Dikarya</taxon>
        <taxon>Basidiomycota</taxon>
        <taxon>Agaricomycotina</taxon>
        <taxon>Agaricomycetes</taxon>
        <taxon>Agaricomycetidae</taxon>
        <taxon>Boletales</taxon>
        <taxon>Coniophorineae</taxon>
        <taxon>Coniophoraceae</taxon>
        <taxon>Coniophora</taxon>
    </lineage>
</organism>
<evidence type="ECO:0000259" key="2">
    <source>
        <dbReference type="PROSITE" id="PS50837"/>
    </source>
</evidence>
<dbReference type="Gene3D" id="3.40.50.300">
    <property type="entry name" value="P-loop containing nucleotide triphosphate hydrolases"/>
    <property type="match status" value="1"/>
</dbReference>
<reference evidence="4" key="1">
    <citation type="journal article" date="2012" name="Science">
        <title>The Paleozoic origin of enzymatic lignin decomposition reconstructed from 31 fungal genomes.</title>
        <authorList>
            <person name="Floudas D."/>
            <person name="Binder M."/>
            <person name="Riley R."/>
            <person name="Barry K."/>
            <person name="Blanchette R.A."/>
            <person name="Henrissat B."/>
            <person name="Martinez A.T."/>
            <person name="Otillar R."/>
            <person name="Spatafora J.W."/>
            <person name="Yadav J.S."/>
            <person name="Aerts A."/>
            <person name="Benoit I."/>
            <person name="Boyd A."/>
            <person name="Carlson A."/>
            <person name="Copeland A."/>
            <person name="Coutinho P.M."/>
            <person name="de Vries R.P."/>
            <person name="Ferreira P."/>
            <person name="Findley K."/>
            <person name="Foster B."/>
            <person name="Gaskell J."/>
            <person name="Glotzer D."/>
            <person name="Gorecki P."/>
            <person name="Heitman J."/>
            <person name="Hesse C."/>
            <person name="Hori C."/>
            <person name="Igarashi K."/>
            <person name="Jurgens J.A."/>
            <person name="Kallen N."/>
            <person name="Kersten P."/>
            <person name="Kohler A."/>
            <person name="Kuees U."/>
            <person name="Kumar T.K.A."/>
            <person name="Kuo A."/>
            <person name="LaButti K."/>
            <person name="Larrondo L.F."/>
            <person name="Lindquist E."/>
            <person name="Ling A."/>
            <person name="Lombard V."/>
            <person name="Lucas S."/>
            <person name="Lundell T."/>
            <person name="Martin R."/>
            <person name="McLaughlin D.J."/>
            <person name="Morgenstern I."/>
            <person name="Morin E."/>
            <person name="Murat C."/>
            <person name="Nagy L.G."/>
            <person name="Nolan M."/>
            <person name="Ohm R.A."/>
            <person name="Patyshakuliyeva A."/>
            <person name="Rokas A."/>
            <person name="Ruiz-Duenas F.J."/>
            <person name="Sabat G."/>
            <person name="Salamov A."/>
            <person name="Samejima M."/>
            <person name="Schmutz J."/>
            <person name="Slot J.C."/>
            <person name="St John F."/>
            <person name="Stenlid J."/>
            <person name="Sun H."/>
            <person name="Sun S."/>
            <person name="Syed K."/>
            <person name="Tsang A."/>
            <person name="Wiebenga A."/>
            <person name="Young D."/>
            <person name="Pisabarro A."/>
            <person name="Eastwood D.C."/>
            <person name="Martin F."/>
            <person name="Cullen D."/>
            <person name="Grigoriev I.V."/>
            <person name="Hibbett D.S."/>
        </authorList>
    </citation>
    <scope>NUCLEOTIDE SEQUENCE [LARGE SCALE GENOMIC DNA]</scope>
    <source>
        <strain evidence="4">RWD-64-598 SS2</strain>
    </source>
</reference>
<keyword evidence="1" id="KW-0677">Repeat</keyword>
<dbReference type="AlphaFoldDB" id="A0A5M3MIP0"/>
<gene>
    <name evidence="3" type="ORF">CONPUDRAFT_106901</name>
</gene>
<proteinExistence type="predicted"/>
<sequence length="744" mass="83608">MPDQVRQDAWTKLGNLCVHSAKFDSPQRQPFSQCLQGTRVQLLDALRKTIRTQDQKIIWLFGESGTGKSAIAHTLAQEFSSSDALAASFFFSRRHDIRSTTDRFIPTIAYQLGLFHPHAQIKIIDALVRDPALLDPDRSREDQLTRLILAPLRELKMGWKDSKRKILMILDALDECEPGLGNHQLRQLVYFCVKALQGENSANFHVVMTSRPYDSINDAMSQTSSIIPLDIDDYNASEDIELFLRSSFRRMGSHPSVLWPSESDLSLLLEKVARRFIVATTVMRMLEQKRPPERRSFLCTLLQTGQLNSIDELYRGVITTSQYSSKAAWLVVIILSLQQPLSTPELSHLLHFEVRPMLDSIAAIISVPPTNSRELVSTYHTSIRDFFWDATRSQNLYVDPAVAHSHLASSSLALLNDSLTRDICGLGDASLLHSEIEDFDIKREAAISSALEYAVTHWLHHLHESPPDSRLQELLSLFAKQHILHWIEAASIVGSLNSCIASLFKALARVKTWQSIADQEYINDLLYDAYRLMNEFLDCISESSLHVYHTAIPLCPTQASLRLEEHYAAHVKKASTVVIEGLDDKWSPIIREISFNGGLVVCVSFDARLVAVVRKTIVEIWDITAGLMRTSHDISARRSIFNCAFARDSSSLAYSSVYQNSIGRLSNSSLEVHVWSLSTNMVLLIDNTPPSTKSLRLRGEVAISSLGDRVAWATEETLSVSSKDRNGAAQFSLNFKRNFGDVTS</sequence>
<dbReference type="PANTHER" id="PTHR10039">
    <property type="entry name" value="AMELOGENIN"/>
    <property type="match status" value="1"/>
</dbReference>
<dbReference type="OrthoDB" id="3027122at2759"/>
<dbReference type="KEGG" id="cput:CONPUDRAFT_106901"/>
<dbReference type="GeneID" id="19198617"/>
<dbReference type="PROSITE" id="PS50837">
    <property type="entry name" value="NACHT"/>
    <property type="match status" value="1"/>
</dbReference>
<dbReference type="PANTHER" id="PTHR10039:SF15">
    <property type="entry name" value="NACHT DOMAIN-CONTAINING PROTEIN"/>
    <property type="match status" value="1"/>
</dbReference>
<evidence type="ECO:0000313" key="3">
    <source>
        <dbReference type="EMBL" id="EIW78886.1"/>
    </source>
</evidence>
<protein>
    <recommendedName>
        <fullName evidence="2">NACHT domain-containing protein</fullName>
    </recommendedName>
</protein>
<dbReference type="InterPro" id="IPR056884">
    <property type="entry name" value="NPHP3-like_N"/>
</dbReference>
<feature type="non-terminal residue" evidence="3">
    <location>
        <position position="744"/>
    </location>
</feature>
<dbReference type="InterPro" id="IPR027417">
    <property type="entry name" value="P-loop_NTPase"/>
</dbReference>
<evidence type="ECO:0000313" key="4">
    <source>
        <dbReference type="Proteomes" id="UP000053558"/>
    </source>
</evidence>
<evidence type="ECO:0000256" key="1">
    <source>
        <dbReference type="ARBA" id="ARBA00022737"/>
    </source>
</evidence>